<name>A0A2H0N0U2_9BACT</name>
<keyword evidence="1" id="KW-0472">Membrane</keyword>
<dbReference type="AlphaFoldDB" id="A0A2H0N0U2"/>
<evidence type="ECO:0000313" key="2">
    <source>
        <dbReference type="EMBL" id="PIR02527.1"/>
    </source>
</evidence>
<accession>A0A2H0N0U2</accession>
<keyword evidence="1" id="KW-0812">Transmembrane</keyword>
<sequence length="196" mass="21511">MLKCLNVKMKMGFTLIEMLVAIGIFAIMTVALTGIFISATQSQSHTLYTQELMSQSSYALEYMGRILRMAKKDNSSGSCTGTAYANYNPVSGTGNTITFLDYNNKCHQFLLESERIKEKKSTDHTSGNLGSAIEVTSSTVKINNLTFNVVGGSNTDNLQPKVTILIDAEANTKKVDPVPKIKVQTTISQRHLDTQE</sequence>
<dbReference type="InterPro" id="IPR045584">
    <property type="entry name" value="Pilin-like"/>
</dbReference>
<comment type="caution">
    <text evidence="2">The sequence shown here is derived from an EMBL/GenBank/DDBJ whole genome shotgun (WGS) entry which is preliminary data.</text>
</comment>
<evidence type="ECO:0008006" key="4">
    <source>
        <dbReference type="Google" id="ProtNLM"/>
    </source>
</evidence>
<keyword evidence="1" id="KW-1133">Transmembrane helix</keyword>
<evidence type="ECO:0000256" key="1">
    <source>
        <dbReference type="SAM" id="Phobius"/>
    </source>
</evidence>
<dbReference type="NCBIfam" id="TIGR02532">
    <property type="entry name" value="IV_pilin_GFxxxE"/>
    <property type="match status" value="1"/>
</dbReference>
<dbReference type="InterPro" id="IPR012902">
    <property type="entry name" value="N_methyl_site"/>
</dbReference>
<dbReference type="EMBL" id="PCWK01000029">
    <property type="protein sequence ID" value="PIR02527.1"/>
    <property type="molecule type" value="Genomic_DNA"/>
</dbReference>
<protein>
    <recommendedName>
        <fullName evidence="4">Prepilin-type N-terminal cleavage/methylation domain-containing protein</fullName>
    </recommendedName>
</protein>
<proteinExistence type="predicted"/>
<feature type="transmembrane region" description="Helical" evidence="1">
    <location>
        <begin position="12"/>
        <end position="37"/>
    </location>
</feature>
<organism evidence="2 3">
    <name type="scientific">Candidatus Nealsonbacteria bacterium CG11_big_fil_rev_8_21_14_0_20_35_11</name>
    <dbReference type="NCBI Taxonomy" id="1974713"/>
    <lineage>
        <taxon>Bacteria</taxon>
        <taxon>Candidatus Nealsoniibacteriota</taxon>
    </lineage>
</organism>
<dbReference type="SUPFAM" id="SSF54523">
    <property type="entry name" value="Pili subunits"/>
    <property type="match status" value="1"/>
</dbReference>
<evidence type="ECO:0000313" key="3">
    <source>
        <dbReference type="Proteomes" id="UP000231139"/>
    </source>
</evidence>
<dbReference type="Pfam" id="PF07963">
    <property type="entry name" value="N_methyl"/>
    <property type="match status" value="1"/>
</dbReference>
<dbReference type="Proteomes" id="UP000231139">
    <property type="component" value="Unassembled WGS sequence"/>
</dbReference>
<gene>
    <name evidence="2" type="ORF">COV62_01240</name>
</gene>
<reference evidence="2 3" key="1">
    <citation type="submission" date="2017-09" db="EMBL/GenBank/DDBJ databases">
        <title>Depth-based differentiation of microbial function through sediment-hosted aquifers and enrichment of novel symbionts in the deep terrestrial subsurface.</title>
        <authorList>
            <person name="Probst A.J."/>
            <person name="Ladd B."/>
            <person name="Jarett J.K."/>
            <person name="Geller-Mcgrath D.E."/>
            <person name="Sieber C.M."/>
            <person name="Emerson J.B."/>
            <person name="Anantharaman K."/>
            <person name="Thomas B.C."/>
            <person name="Malmstrom R."/>
            <person name="Stieglmeier M."/>
            <person name="Klingl A."/>
            <person name="Woyke T."/>
            <person name="Ryan C.M."/>
            <person name="Banfield J.F."/>
        </authorList>
    </citation>
    <scope>NUCLEOTIDE SEQUENCE [LARGE SCALE GENOMIC DNA]</scope>
    <source>
        <strain evidence="2">CG11_big_fil_rev_8_21_14_0_20_35_11</strain>
    </source>
</reference>